<comment type="caution">
    <text evidence="1">The sequence shown here is derived from an EMBL/GenBank/DDBJ whole genome shotgun (WGS) entry which is preliminary data.</text>
</comment>
<accession>A0A9W6YRZ2</accession>
<organism evidence="1 2">
    <name type="scientific">Ambrosiozyma monospora</name>
    <name type="common">Yeast</name>
    <name type="synonym">Endomycopsis monosporus</name>
    <dbReference type="NCBI Taxonomy" id="43982"/>
    <lineage>
        <taxon>Eukaryota</taxon>
        <taxon>Fungi</taxon>
        <taxon>Dikarya</taxon>
        <taxon>Ascomycota</taxon>
        <taxon>Saccharomycotina</taxon>
        <taxon>Pichiomycetes</taxon>
        <taxon>Pichiales</taxon>
        <taxon>Pichiaceae</taxon>
        <taxon>Ambrosiozyma</taxon>
    </lineage>
</organism>
<proteinExistence type="predicted"/>
<evidence type="ECO:0000313" key="2">
    <source>
        <dbReference type="Proteomes" id="UP001165063"/>
    </source>
</evidence>
<dbReference type="EMBL" id="BSXU01001653">
    <property type="protein sequence ID" value="GMG29645.1"/>
    <property type="molecule type" value="Genomic_DNA"/>
</dbReference>
<gene>
    <name evidence="1" type="ORF">Amon01_000373600</name>
</gene>
<reference evidence="1" key="1">
    <citation type="submission" date="2023-04" db="EMBL/GenBank/DDBJ databases">
        <title>Ambrosiozyma monospora NBRC 1965.</title>
        <authorList>
            <person name="Ichikawa N."/>
            <person name="Sato H."/>
            <person name="Tonouchi N."/>
        </authorList>
    </citation>
    <scope>NUCLEOTIDE SEQUENCE</scope>
    <source>
        <strain evidence="1">NBRC 1965</strain>
    </source>
</reference>
<dbReference type="OrthoDB" id="3995864at2759"/>
<dbReference type="Pfam" id="PF13092">
    <property type="entry name" value="CENP-L"/>
    <property type="match status" value="1"/>
</dbReference>
<dbReference type="Proteomes" id="UP001165063">
    <property type="component" value="Unassembled WGS sequence"/>
</dbReference>
<keyword evidence="2" id="KW-1185">Reference proteome</keyword>
<sequence length="321" mass="37138">MSKVFLDKNFRIFRLQQLPSTTRDEDTVIDSLCRDSYNTNVQQLKKKLANCILSNGFYKPLLRSQSSTGDLISTTEHNVSRLYNDGRFLNDKVELSDILQHLLVRPKTTELEYEGKSLKIGHFRFKFLNVIPVQFLILIEVEPGVMLLMMKCMSKLSSVIVDFFINDLGCLFNPLRLSNEFISEILNNTMASIIEVNKIGALEMVYNKIKTTNNSLNSMMLNLENQDLHFFINNEKTFLDTFYEHLFAQSAIHFDMIQLTRIRCKLYFFSCEGLIRFSSDMSFLPYPETQDDVRPSIWPLLHKLCNLCLSSIDTDGTGLKD</sequence>
<protein>
    <submittedName>
        <fullName evidence="1">Unnamed protein product</fullName>
    </submittedName>
</protein>
<evidence type="ECO:0000313" key="1">
    <source>
        <dbReference type="EMBL" id="GMG29645.1"/>
    </source>
</evidence>
<dbReference type="AlphaFoldDB" id="A0A9W6YRZ2"/>
<name>A0A9W6YRZ2_AMBMO</name>
<dbReference type="InterPro" id="IPR025204">
    <property type="entry name" value="CENP-L"/>
</dbReference>